<evidence type="ECO:0000313" key="1">
    <source>
        <dbReference type="EMBL" id="EFP02144.1"/>
    </source>
</evidence>
<sequence length="124" mass="14663">MTSTSPPFPLLRLPYLPLYKVLSNFECEELHYNNTLQFYPPPKDRKHIITALIDHFSETFKIPITFVEFIANDFDDYLSFVPCISESEEIEFYGKTPISEEDQVYIKRTVKPKAKLSFYPRKDE</sequence>
<dbReference type="InParanoid" id="E3MHT0"/>
<keyword evidence="2" id="KW-1185">Reference proteome</keyword>
<reference evidence="1" key="1">
    <citation type="submission" date="2007-07" db="EMBL/GenBank/DDBJ databases">
        <title>PCAP assembly of the Caenorhabditis remanei genome.</title>
        <authorList>
            <consortium name="The Caenorhabditis remanei Sequencing Consortium"/>
            <person name="Wilson R.K."/>
        </authorList>
    </citation>
    <scope>NUCLEOTIDE SEQUENCE [LARGE SCALE GENOMIC DNA]</scope>
    <source>
        <strain evidence="1">PB4641</strain>
    </source>
</reference>
<evidence type="ECO:0008006" key="3">
    <source>
        <dbReference type="Google" id="ProtNLM"/>
    </source>
</evidence>
<proteinExistence type="predicted"/>
<dbReference type="Proteomes" id="UP000008281">
    <property type="component" value="Unassembled WGS sequence"/>
</dbReference>
<dbReference type="HOGENOM" id="CLU_2006025_0_0_1"/>
<protein>
    <recommendedName>
        <fullName evidence="3">DUF38 domain-containing protein</fullName>
    </recommendedName>
</protein>
<dbReference type="EMBL" id="DS268446">
    <property type="protein sequence ID" value="EFP02144.1"/>
    <property type="molecule type" value="Genomic_DNA"/>
</dbReference>
<gene>
    <name evidence="1" type="ORF">CRE_24994</name>
</gene>
<accession>E3MHT0</accession>
<name>E3MHT0_CAERE</name>
<dbReference type="AlphaFoldDB" id="E3MHT0"/>
<organism evidence="2">
    <name type="scientific">Caenorhabditis remanei</name>
    <name type="common">Caenorhabditis vulgaris</name>
    <dbReference type="NCBI Taxonomy" id="31234"/>
    <lineage>
        <taxon>Eukaryota</taxon>
        <taxon>Metazoa</taxon>
        <taxon>Ecdysozoa</taxon>
        <taxon>Nematoda</taxon>
        <taxon>Chromadorea</taxon>
        <taxon>Rhabditida</taxon>
        <taxon>Rhabditina</taxon>
        <taxon>Rhabditomorpha</taxon>
        <taxon>Rhabditoidea</taxon>
        <taxon>Rhabditidae</taxon>
        <taxon>Peloderinae</taxon>
        <taxon>Caenorhabditis</taxon>
    </lineage>
</organism>
<evidence type="ECO:0000313" key="2">
    <source>
        <dbReference type="Proteomes" id="UP000008281"/>
    </source>
</evidence>